<gene>
    <name evidence="1" type="ORF">A0U89_02605</name>
</gene>
<proteinExistence type="predicted"/>
<dbReference type="RefSeq" id="WP_070402005.1">
    <property type="nucleotide sequence ID" value="NZ_BJVW01000002.1"/>
</dbReference>
<name>A0A1D8URD2_9PROT</name>
<dbReference type="InterPro" id="IPR036679">
    <property type="entry name" value="FlgN-like_sf"/>
</dbReference>
<evidence type="ECO:0000313" key="1">
    <source>
        <dbReference type="EMBL" id="AOX16194.1"/>
    </source>
</evidence>
<dbReference type="SUPFAM" id="SSF140566">
    <property type="entry name" value="FlgN-like"/>
    <property type="match status" value="1"/>
</dbReference>
<sequence>MSVPSIFLPLISLLEQENRALSEGDIPGALALLPQKQILAARLAEYHAASFQASALSALEKDSLKQLSDLTTENERLVAIALEAQSHIARLLVASCDNTKQQLYGRSGCYHSGYVAGEQAFNVVSA</sequence>
<dbReference type="KEGG" id="kba:A0U89_02605"/>
<accession>A0A1D8URD2</accession>
<protein>
    <submittedName>
        <fullName evidence="1">Uncharacterized protein</fullName>
    </submittedName>
</protein>
<keyword evidence="2" id="KW-1185">Reference proteome</keyword>
<dbReference type="EMBL" id="CP014674">
    <property type="protein sequence ID" value="AOX16194.1"/>
    <property type="molecule type" value="Genomic_DNA"/>
</dbReference>
<dbReference type="STRING" id="153496.A0U89_02605"/>
<evidence type="ECO:0000313" key="2">
    <source>
        <dbReference type="Proteomes" id="UP000179145"/>
    </source>
</evidence>
<dbReference type="GO" id="GO:0044780">
    <property type="term" value="P:bacterial-type flagellum assembly"/>
    <property type="evidence" value="ECO:0007669"/>
    <property type="project" value="InterPro"/>
</dbReference>
<dbReference type="AlphaFoldDB" id="A0A1D8URD2"/>
<dbReference type="Proteomes" id="UP000179145">
    <property type="component" value="Chromosome"/>
</dbReference>
<organism evidence="1 2">
    <name type="scientific">Kozakia baliensis</name>
    <dbReference type="NCBI Taxonomy" id="153496"/>
    <lineage>
        <taxon>Bacteria</taxon>
        <taxon>Pseudomonadati</taxon>
        <taxon>Pseudomonadota</taxon>
        <taxon>Alphaproteobacteria</taxon>
        <taxon>Acetobacterales</taxon>
        <taxon>Acetobacteraceae</taxon>
        <taxon>Kozakia</taxon>
    </lineage>
</organism>
<reference evidence="1 2" key="1">
    <citation type="journal article" date="2016" name="Microb. Cell Fact.">
        <title>Dissection of exopolysaccharide biosynthesis in Kozakia baliensis.</title>
        <authorList>
            <person name="Brandt J.U."/>
            <person name="Jakob F."/>
            <person name="Behr J."/>
            <person name="Geissler A.J."/>
            <person name="Vogel R.F."/>
        </authorList>
    </citation>
    <scope>NUCLEOTIDE SEQUENCE [LARGE SCALE GENOMIC DNA]</scope>
    <source>
        <strain evidence="1 2">DSM 14400</strain>
    </source>
</reference>